<feature type="non-terminal residue" evidence="1">
    <location>
        <position position="1"/>
    </location>
</feature>
<dbReference type="EMBL" id="BARW01013112">
    <property type="protein sequence ID" value="GAI76283.1"/>
    <property type="molecule type" value="Genomic_DNA"/>
</dbReference>
<sequence>TYDLARLMNNATEVSCSTFAELVCENMEGL</sequence>
<gene>
    <name evidence="1" type="ORF">S12H4_24259</name>
</gene>
<reference evidence="1" key="1">
    <citation type="journal article" date="2014" name="Front. Microbiol.">
        <title>High frequency of phylogenetically diverse reductive dehalogenase-homologous genes in deep subseafloor sedimentary metagenomes.</title>
        <authorList>
            <person name="Kawai M."/>
            <person name="Futagami T."/>
            <person name="Toyoda A."/>
            <person name="Takaki Y."/>
            <person name="Nishi S."/>
            <person name="Hori S."/>
            <person name="Arai W."/>
            <person name="Tsubouchi T."/>
            <person name="Morono Y."/>
            <person name="Uchiyama I."/>
            <person name="Ito T."/>
            <person name="Fujiyama A."/>
            <person name="Inagaki F."/>
            <person name="Takami H."/>
        </authorList>
    </citation>
    <scope>NUCLEOTIDE SEQUENCE</scope>
    <source>
        <strain evidence="1">Expedition CK06-06</strain>
    </source>
</reference>
<dbReference type="AlphaFoldDB" id="X1R6V2"/>
<organism evidence="1">
    <name type="scientific">marine sediment metagenome</name>
    <dbReference type="NCBI Taxonomy" id="412755"/>
    <lineage>
        <taxon>unclassified sequences</taxon>
        <taxon>metagenomes</taxon>
        <taxon>ecological metagenomes</taxon>
    </lineage>
</organism>
<name>X1R6V2_9ZZZZ</name>
<evidence type="ECO:0000313" key="1">
    <source>
        <dbReference type="EMBL" id="GAI76283.1"/>
    </source>
</evidence>
<accession>X1R6V2</accession>
<protein>
    <submittedName>
        <fullName evidence="1">Uncharacterized protein</fullName>
    </submittedName>
</protein>
<proteinExistence type="predicted"/>
<comment type="caution">
    <text evidence="1">The sequence shown here is derived from an EMBL/GenBank/DDBJ whole genome shotgun (WGS) entry which is preliminary data.</text>
</comment>